<keyword evidence="1" id="KW-0646">Protease inhibitor</keyword>
<dbReference type="SMART" id="SM00274">
    <property type="entry name" value="FOLN"/>
    <property type="match status" value="12"/>
</dbReference>
<evidence type="ECO:0000256" key="1">
    <source>
        <dbReference type="ARBA" id="ARBA00022900"/>
    </source>
</evidence>
<dbReference type="CDD" id="cd19941">
    <property type="entry name" value="TIL"/>
    <property type="match status" value="1"/>
</dbReference>
<dbReference type="EnsemblMetazoa" id="PPA20321.1">
    <property type="protein sequence ID" value="PPA20321.1"/>
    <property type="gene ID" value="WBGene00109875"/>
</dbReference>
<proteinExistence type="predicted"/>
<dbReference type="Pfam" id="PF01826">
    <property type="entry name" value="TIL"/>
    <property type="match status" value="1"/>
</dbReference>
<keyword evidence="1" id="KW-0722">Serine protease inhibitor</keyword>
<sequence>MLSNDFIKTHYFRAPDGAERKVNVIHVNTVEVDSHAGTNLPKLDSDFVLDMMFVGITNKHDLFANAQSFDAFPGEFTQSYDPEVALLDLVNTFGSDTKPVTPSLDNYPLCTKMLQAAFAFHTDISSVPRSAQKIFQSVTKYFDIPDVKQIYQDDDTCEFNTDQLEDKTQFTGTMYANSTTFGVETFCNSNMDVYPELIPTSDYKQAAQVMLQKLDTVPVSFAGSDVVGFKHIVMPFGFSYEDSPLWRSLVPDQSQWTRDASLTDYDVDAIIQDIWTITCRMAGHIESSETAEPVNPYTTKKPRIKLLLLLGLVLSASAQSCSNNVPCPTGFMCDTNTLVCRQFRTPGNGNGNNNGLCTNVFCNPGTMCDSNTGRCVTFRTPSNGASRCAGVQCPTNYQCDANTGRCVQFRDPGSRPGNGNRCGGVYCLGGYTCDTNTGRCVLFRTPGGGSTIQCTTSANCPSGTACDANTGRCVAFRNPTSVTSFTGTGKCASVICPDGLTCDSNTGLCQQFRSSSSTCQAFRAPYRRAVRESQLNSLCRNRVCAQPNAVCDENTGKCVLVTDLCQFSSCPPGFLCDPSTGQCSRQTRQAAYQCPGLCPQGTSCDENTGRCTQFRPPADNGGSFNRCNGVQCPTGSSCDSNSGRCVPFRNPGGSVCSQQCPQGTSCDENTGICRQFRPPAGNPPQQTTTLPPYNDPAGYCNGVRCPQGTSCDTNTGICRQFRPPADNGGVRGCSAVTCPAGYSCNPLIGICMADNSGGNYNDPCTYVTCPSNYQCDSNTGYCVQMRNPGNRCASITCPSGSACDASSGLCRMVVYNPDKCTGVQCNQGTSCDSNTGICRQFRPPAFHSLSSSSSNAVVMASPTSQTSSATEKDLCSDMQCPRGTRCNNVNGICERISCIPTSNVTSKSINTEAPVVSTTNRTDLCANIRCRNGATCDPNSGLCLLPSMDRCANIRCSGAQKCADGVCVTPKCFNVNCPTGTACSPVTGQCESFTCPDNSHFVECSSPCPASCGNTDSRCTSQCIPSCECNAGFIQASRTNMTCIERTACAPSDSCTGIRCSGSMVCESGFCNPVNCPPLRKPPMKLRCDYGLKRDSRNCLYISLECAKAPSTQNGMQQQIQQPKKARPPQRRYGMGTLNDRHLPDTVLYSTH</sequence>
<dbReference type="SUPFAM" id="SSF57567">
    <property type="entry name" value="Serine protease inhibitors"/>
    <property type="match status" value="1"/>
</dbReference>
<dbReference type="GO" id="GO:0004867">
    <property type="term" value="F:serine-type endopeptidase inhibitor activity"/>
    <property type="evidence" value="ECO:0007669"/>
    <property type="project" value="UniProtKB-KW"/>
</dbReference>
<accession>A0A2A6CV27</accession>
<dbReference type="Proteomes" id="UP000005239">
    <property type="component" value="Unassembled WGS sequence"/>
</dbReference>
<reference evidence="4" key="1">
    <citation type="journal article" date="2008" name="Nat. Genet.">
        <title>The Pristionchus pacificus genome provides a unique perspective on nematode lifestyle and parasitism.</title>
        <authorList>
            <person name="Dieterich C."/>
            <person name="Clifton S.W."/>
            <person name="Schuster L.N."/>
            <person name="Chinwalla A."/>
            <person name="Delehaunty K."/>
            <person name="Dinkelacker I."/>
            <person name="Fulton L."/>
            <person name="Fulton R."/>
            <person name="Godfrey J."/>
            <person name="Minx P."/>
            <person name="Mitreva M."/>
            <person name="Roeseler W."/>
            <person name="Tian H."/>
            <person name="Witte H."/>
            <person name="Yang S.P."/>
            <person name="Wilson R.K."/>
            <person name="Sommer R.J."/>
        </authorList>
    </citation>
    <scope>NUCLEOTIDE SEQUENCE [LARGE SCALE GENOMIC DNA]</scope>
    <source>
        <strain evidence="4">PS312</strain>
    </source>
</reference>
<dbReference type="InterPro" id="IPR006150">
    <property type="entry name" value="Cys_repeat_1"/>
</dbReference>
<evidence type="ECO:0000313" key="4">
    <source>
        <dbReference type="Proteomes" id="UP000005239"/>
    </source>
</evidence>
<evidence type="ECO:0000256" key="2">
    <source>
        <dbReference type="SAM" id="MobiDB-lite"/>
    </source>
</evidence>
<dbReference type="Gene3D" id="2.10.25.10">
    <property type="entry name" value="Laminin"/>
    <property type="match status" value="1"/>
</dbReference>
<feature type="compositionally biased region" description="Polar residues" evidence="2">
    <location>
        <begin position="1113"/>
        <end position="1122"/>
    </location>
</feature>
<name>A0A2A6CV27_PRIPA</name>
<organism evidence="3 4">
    <name type="scientific">Pristionchus pacificus</name>
    <name type="common">Parasitic nematode worm</name>
    <dbReference type="NCBI Taxonomy" id="54126"/>
    <lineage>
        <taxon>Eukaryota</taxon>
        <taxon>Metazoa</taxon>
        <taxon>Ecdysozoa</taxon>
        <taxon>Nematoda</taxon>
        <taxon>Chromadorea</taxon>
        <taxon>Rhabditida</taxon>
        <taxon>Rhabditina</taxon>
        <taxon>Diplogasteromorpha</taxon>
        <taxon>Diplogasteroidea</taxon>
        <taxon>Neodiplogasteridae</taxon>
        <taxon>Pristionchus</taxon>
    </lineage>
</organism>
<reference evidence="3" key="2">
    <citation type="submission" date="2022-06" db="UniProtKB">
        <authorList>
            <consortium name="EnsemblMetazoa"/>
        </authorList>
    </citation>
    <scope>IDENTIFICATION</scope>
    <source>
        <strain evidence="3">PS312</strain>
    </source>
</reference>
<evidence type="ECO:0000313" key="3">
    <source>
        <dbReference type="EnsemblMetazoa" id="PPA20321.1"/>
    </source>
</evidence>
<accession>A0A8R1UEU0</accession>
<gene>
    <name evidence="3" type="primary">WBGene00109875</name>
</gene>
<feature type="region of interest" description="Disordered" evidence="2">
    <location>
        <begin position="1113"/>
        <end position="1152"/>
    </location>
</feature>
<dbReference type="InterPro" id="IPR036084">
    <property type="entry name" value="Ser_inhib-like_sf"/>
</dbReference>
<dbReference type="InterPro" id="IPR003645">
    <property type="entry name" value="Fol_N"/>
</dbReference>
<dbReference type="AlphaFoldDB" id="A0A2A6CV27"/>
<dbReference type="SMART" id="SM00289">
    <property type="entry name" value="WR1"/>
    <property type="match status" value="6"/>
</dbReference>
<dbReference type="InterPro" id="IPR002919">
    <property type="entry name" value="TIL_dom"/>
</dbReference>
<protein>
    <submittedName>
        <fullName evidence="3">Uncharacterized protein</fullName>
    </submittedName>
</protein>
<keyword evidence="4" id="KW-1185">Reference proteome</keyword>